<name>A0A210PF56_MIZYE</name>
<evidence type="ECO:0000256" key="7">
    <source>
        <dbReference type="ARBA" id="ARBA00023125"/>
    </source>
</evidence>
<comment type="subcellular location">
    <subcellularLocation>
        <location evidence="2">Chromosome</location>
        <location evidence="2">Telomere</location>
    </subcellularLocation>
    <subcellularLocation>
        <location evidence="1">Nucleus</location>
    </subcellularLocation>
</comment>
<dbReference type="GO" id="GO:0098505">
    <property type="term" value="F:G-rich strand telomeric DNA binding"/>
    <property type="evidence" value="ECO:0007669"/>
    <property type="project" value="TreeGrafter"/>
</dbReference>
<organism evidence="11 12">
    <name type="scientific">Mizuhopecten yessoensis</name>
    <name type="common">Japanese scallop</name>
    <name type="synonym">Patinopecten yessoensis</name>
    <dbReference type="NCBI Taxonomy" id="6573"/>
    <lineage>
        <taxon>Eukaryota</taxon>
        <taxon>Metazoa</taxon>
        <taxon>Spiralia</taxon>
        <taxon>Lophotrochozoa</taxon>
        <taxon>Mollusca</taxon>
        <taxon>Bivalvia</taxon>
        <taxon>Autobranchia</taxon>
        <taxon>Pteriomorphia</taxon>
        <taxon>Pectinida</taxon>
        <taxon>Pectinoidea</taxon>
        <taxon>Pectinidae</taxon>
        <taxon>Mizuhopecten</taxon>
    </lineage>
</organism>
<dbReference type="Pfam" id="PF02765">
    <property type="entry name" value="POT1"/>
    <property type="match status" value="1"/>
</dbReference>
<accession>A0A210PF56</accession>
<dbReference type="EMBL" id="NEDP02076741">
    <property type="protein sequence ID" value="OWF35118.1"/>
    <property type="molecule type" value="Genomic_DNA"/>
</dbReference>
<dbReference type="SMART" id="SM00976">
    <property type="entry name" value="Telo_bind"/>
    <property type="match status" value="1"/>
</dbReference>
<reference evidence="11 12" key="1">
    <citation type="journal article" date="2017" name="Nat. Ecol. Evol.">
        <title>Scallop genome provides insights into evolution of bilaterian karyotype and development.</title>
        <authorList>
            <person name="Wang S."/>
            <person name="Zhang J."/>
            <person name="Jiao W."/>
            <person name="Li J."/>
            <person name="Xun X."/>
            <person name="Sun Y."/>
            <person name="Guo X."/>
            <person name="Huan P."/>
            <person name="Dong B."/>
            <person name="Zhang L."/>
            <person name="Hu X."/>
            <person name="Sun X."/>
            <person name="Wang J."/>
            <person name="Zhao C."/>
            <person name="Wang Y."/>
            <person name="Wang D."/>
            <person name="Huang X."/>
            <person name="Wang R."/>
            <person name="Lv J."/>
            <person name="Li Y."/>
            <person name="Zhang Z."/>
            <person name="Liu B."/>
            <person name="Lu W."/>
            <person name="Hui Y."/>
            <person name="Liang J."/>
            <person name="Zhou Z."/>
            <person name="Hou R."/>
            <person name="Li X."/>
            <person name="Liu Y."/>
            <person name="Li H."/>
            <person name="Ning X."/>
            <person name="Lin Y."/>
            <person name="Zhao L."/>
            <person name="Xing Q."/>
            <person name="Dou J."/>
            <person name="Li Y."/>
            <person name="Mao J."/>
            <person name="Guo H."/>
            <person name="Dou H."/>
            <person name="Li T."/>
            <person name="Mu C."/>
            <person name="Jiang W."/>
            <person name="Fu Q."/>
            <person name="Fu X."/>
            <person name="Miao Y."/>
            <person name="Liu J."/>
            <person name="Yu Q."/>
            <person name="Li R."/>
            <person name="Liao H."/>
            <person name="Li X."/>
            <person name="Kong Y."/>
            <person name="Jiang Z."/>
            <person name="Chourrout D."/>
            <person name="Li R."/>
            <person name="Bao Z."/>
        </authorList>
    </citation>
    <scope>NUCLEOTIDE SEQUENCE [LARGE SCALE GENOMIC DNA]</scope>
    <source>
        <strain evidence="11 12">PY_sf001</strain>
    </source>
</reference>
<gene>
    <name evidence="11" type="ORF">KP79_PYT10953</name>
</gene>
<dbReference type="GO" id="GO:0010521">
    <property type="term" value="F:telomerase inhibitor activity"/>
    <property type="evidence" value="ECO:0007669"/>
    <property type="project" value="TreeGrafter"/>
</dbReference>
<protein>
    <recommendedName>
        <fullName evidence="4">Protection of telomeres protein 1</fullName>
    </recommendedName>
</protein>
<keyword evidence="6" id="KW-0779">Telomere</keyword>
<feature type="compositionally biased region" description="Polar residues" evidence="9">
    <location>
        <begin position="542"/>
        <end position="568"/>
    </location>
</feature>
<dbReference type="InterPro" id="IPR012340">
    <property type="entry name" value="NA-bd_OB-fold"/>
</dbReference>
<keyword evidence="7" id="KW-0238">DNA-binding</keyword>
<dbReference type="GO" id="GO:0032210">
    <property type="term" value="P:regulation of telomere maintenance via telomerase"/>
    <property type="evidence" value="ECO:0007669"/>
    <property type="project" value="TreeGrafter"/>
</dbReference>
<dbReference type="SUPFAM" id="SSF50249">
    <property type="entry name" value="Nucleic acid-binding proteins"/>
    <property type="match status" value="2"/>
</dbReference>
<evidence type="ECO:0000256" key="4">
    <source>
        <dbReference type="ARBA" id="ARBA00015253"/>
    </source>
</evidence>
<evidence type="ECO:0000256" key="5">
    <source>
        <dbReference type="ARBA" id="ARBA00022454"/>
    </source>
</evidence>
<dbReference type="AlphaFoldDB" id="A0A210PF56"/>
<dbReference type="InterPro" id="IPR032042">
    <property type="entry name" value="POT1PC"/>
</dbReference>
<dbReference type="Proteomes" id="UP000242188">
    <property type="component" value="Unassembled WGS sequence"/>
</dbReference>
<dbReference type="FunFam" id="2.40.50.140:FF:000119">
    <property type="entry name" value="Protection of telomeres 1 homolog"/>
    <property type="match status" value="1"/>
</dbReference>
<proteinExistence type="inferred from homology"/>
<dbReference type="PANTHER" id="PTHR14513:SF0">
    <property type="entry name" value="PROTECTION OF TELOMERES PROTEIN 1"/>
    <property type="match status" value="1"/>
</dbReference>
<dbReference type="GO" id="GO:0000783">
    <property type="term" value="C:nuclear telomere cap complex"/>
    <property type="evidence" value="ECO:0007669"/>
    <property type="project" value="TreeGrafter"/>
</dbReference>
<evidence type="ECO:0000313" key="11">
    <source>
        <dbReference type="EMBL" id="OWF35118.1"/>
    </source>
</evidence>
<comment type="caution">
    <text evidence="11">The sequence shown here is derived from an EMBL/GenBank/DDBJ whole genome shotgun (WGS) entry which is preliminary data.</text>
</comment>
<feature type="domain" description="Telomeric single stranded DNA binding POT1/Cdc13" evidence="10">
    <location>
        <begin position="182"/>
        <end position="317"/>
    </location>
</feature>
<dbReference type="GO" id="GO:0016233">
    <property type="term" value="P:telomere capping"/>
    <property type="evidence" value="ECO:0007669"/>
    <property type="project" value="TreeGrafter"/>
</dbReference>
<dbReference type="OrthoDB" id="2186770at2759"/>
<dbReference type="InterPro" id="IPR028389">
    <property type="entry name" value="POT1"/>
</dbReference>
<dbReference type="STRING" id="6573.A0A210PF56"/>
<evidence type="ECO:0000256" key="3">
    <source>
        <dbReference type="ARBA" id="ARBA00008442"/>
    </source>
</evidence>
<dbReference type="Pfam" id="PF16686">
    <property type="entry name" value="POT1PC"/>
    <property type="match status" value="1"/>
</dbReference>
<evidence type="ECO:0000256" key="1">
    <source>
        <dbReference type="ARBA" id="ARBA00004123"/>
    </source>
</evidence>
<dbReference type="CDD" id="cd04497">
    <property type="entry name" value="hPOT1_OB1_like"/>
    <property type="match status" value="1"/>
</dbReference>
<keyword evidence="8" id="KW-0539">Nucleus</keyword>
<comment type="similarity">
    <text evidence="3">Belongs to the telombin family.</text>
</comment>
<feature type="compositionally biased region" description="Polar residues" evidence="9">
    <location>
        <begin position="507"/>
        <end position="530"/>
    </location>
</feature>
<dbReference type="InterPro" id="IPR011564">
    <property type="entry name" value="Telomer_end-bd_POT1/Cdc13"/>
</dbReference>
<sequence length="802" mass="89834">MEKLNCKSCDIHLKLPNSLKKLRIMELKLDTDPSISYIQGKVKERSALHKNKWCDYMKVCLQGDKDDALSQIMVFVTGSIAKEMDVIQKDYTLVLTGFKIEGNSRIQSSSHPCQLVVDEDMTTPKVWYIEPEPGLVNSQEPSTSVTVNGQNSRVNVPDGLTSSTTKAVQSKKTDATKKVYSYSQLSSLKPNTVVDIYGVVKFFKAPSKTRGSDYSMLVTLVDPSLCEAGADKKLKCLLFHRDQAQLPSVDVGDIIRFHRLKVSMYNGAPQGQNSPGFSWLCVSGVASDPIEPKASSNNYSFTERDTEKIEELRCWQEKDQTKWSQEEKTRNKQIEDIVPGIYLDLICQVISVQVVDDTCVTFRVWDGTKTIYMVREMEADPNTHVRRTDKQLDSRVKDLAVEVALYDDHSVSAVNIQPGQFIKLCNLHAAILKNTPARDNMSALPTLELVLHRGTSFGRGLKFMEAESQDVLTLIDTLDRLAPPIGDDLDDCEAMDLFEGSMKESDSNSGAVEVQSIQESTVNSSTQQDNNNRKRTGDAENDLQNGSVSKRMRSSSVGGNVPQNCDQSAFDITSDQSALELSCDTSRNQSASPEIIDRCMLQTETVVLNHPHVKVTSIKDIQSHSVPYKFRILGRIEEYHPHPVQTPEDLVRLYCPQCHCLISLPKIDSNYNEEPTSTTSCDPEMEVSHVQAGIPYYRCPTCKHHPKGEPVDLIYTFLLRLLIRDDTGWIQANLWRDEAVVFFKDIDPRDVVSSQKIFRDVCDQLDKICLSSGRKKPLVECGVMSFSSGKGTGYHIFDTCVA</sequence>
<evidence type="ECO:0000256" key="2">
    <source>
        <dbReference type="ARBA" id="ARBA00004574"/>
    </source>
</evidence>
<keyword evidence="5" id="KW-0158">Chromosome</keyword>
<keyword evidence="12" id="KW-1185">Reference proteome</keyword>
<dbReference type="Gene3D" id="2.40.50.140">
    <property type="entry name" value="Nucleic acid-binding proteins"/>
    <property type="match status" value="2"/>
</dbReference>
<feature type="region of interest" description="Disordered" evidence="9">
    <location>
        <begin position="502"/>
        <end position="568"/>
    </location>
</feature>
<evidence type="ECO:0000259" key="10">
    <source>
        <dbReference type="SMART" id="SM00976"/>
    </source>
</evidence>
<evidence type="ECO:0000256" key="6">
    <source>
        <dbReference type="ARBA" id="ARBA00022895"/>
    </source>
</evidence>
<dbReference type="PANTHER" id="PTHR14513">
    <property type="entry name" value="PROTECTION OF TELOMERES 1"/>
    <property type="match status" value="1"/>
</dbReference>
<evidence type="ECO:0000313" key="12">
    <source>
        <dbReference type="Proteomes" id="UP000242188"/>
    </source>
</evidence>
<evidence type="ECO:0000256" key="9">
    <source>
        <dbReference type="SAM" id="MobiDB-lite"/>
    </source>
</evidence>
<evidence type="ECO:0000256" key="8">
    <source>
        <dbReference type="ARBA" id="ARBA00023242"/>
    </source>
</evidence>